<gene>
    <name evidence="15" type="ORF">scyTo_0000494</name>
</gene>
<evidence type="ECO:0000313" key="15">
    <source>
        <dbReference type="EMBL" id="GCB65918.1"/>
    </source>
</evidence>
<evidence type="ECO:0000256" key="11">
    <source>
        <dbReference type="ARBA" id="ARBA00023180"/>
    </source>
</evidence>
<name>A0A401NYF3_SCYTO</name>
<dbReference type="InterPro" id="IPR015919">
    <property type="entry name" value="Cadherin-like_sf"/>
</dbReference>
<dbReference type="PANTHER" id="PTHR24028:SF236">
    <property type="entry name" value="PROTOCADHERIN GAMMA-C3"/>
    <property type="match status" value="1"/>
</dbReference>
<dbReference type="SMART" id="SM00112">
    <property type="entry name" value="CA"/>
    <property type="match status" value="6"/>
</dbReference>
<keyword evidence="10 13" id="KW-0472">Membrane</keyword>
<evidence type="ECO:0000256" key="8">
    <source>
        <dbReference type="ARBA" id="ARBA00022889"/>
    </source>
</evidence>
<dbReference type="InterPro" id="IPR002126">
    <property type="entry name" value="Cadherin-like_dom"/>
</dbReference>
<keyword evidence="3" id="KW-1003">Cell membrane</keyword>
<dbReference type="PROSITE" id="PS50268">
    <property type="entry name" value="CADHERIN_2"/>
    <property type="match status" value="6"/>
</dbReference>
<keyword evidence="8" id="KW-0130">Cell adhesion</keyword>
<dbReference type="Pfam" id="PF00028">
    <property type="entry name" value="Cadherin"/>
    <property type="match status" value="5"/>
</dbReference>
<comment type="function">
    <text evidence="1">Potential calcium-dependent cell-adhesion protein. May be involved in the establishment and maintenance of specific neuronal connections in the brain.</text>
</comment>
<dbReference type="Pfam" id="PF08266">
    <property type="entry name" value="Cadherin_2"/>
    <property type="match status" value="1"/>
</dbReference>
<dbReference type="STRING" id="75743.A0A401NYF3"/>
<dbReference type="PROSITE" id="PS00232">
    <property type="entry name" value="CADHERIN_1"/>
    <property type="match status" value="4"/>
</dbReference>
<feature type="domain" description="Cadherin" evidence="14">
    <location>
        <begin position="332"/>
        <end position="428"/>
    </location>
</feature>
<dbReference type="Gene3D" id="2.60.40.60">
    <property type="entry name" value="Cadherins"/>
    <property type="match status" value="6"/>
</dbReference>
<keyword evidence="5" id="KW-0732">Signal</keyword>
<feature type="domain" description="Cadherin" evidence="14">
    <location>
        <begin position="109"/>
        <end position="217"/>
    </location>
</feature>
<evidence type="ECO:0000256" key="6">
    <source>
        <dbReference type="ARBA" id="ARBA00022737"/>
    </source>
</evidence>
<keyword evidence="7 12" id="KW-0106">Calcium</keyword>
<dbReference type="InterPro" id="IPR032455">
    <property type="entry name" value="Cadherin_C"/>
</dbReference>
<keyword evidence="6" id="KW-0677">Repeat</keyword>
<dbReference type="InterPro" id="IPR020894">
    <property type="entry name" value="Cadherin_CS"/>
</dbReference>
<evidence type="ECO:0000256" key="10">
    <source>
        <dbReference type="ARBA" id="ARBA00023136"/>
    </source>
</evidence>
<dbReference type="FunFam" id="2.60.40.60:FF:000001">
    <property type="entry name" value="Protocadherin alpha 2"/>
    <property type="match status" value="1"/>
</dbReference>
<evidence type="ECO:0000256" key="13">
    <source>
        <dbReference type="SAM" id="Phobius"/>
    </source>
</evidence>
<evidence type="ECO:0000256" key="5">
    <source>
        <dbReference type="ARBA" id="ARBA00022729"/>
    </source>
</evidence>
<evidence type="ECO:0000256" key="7">
    <source>
        <dbReference type="ARBA" id="ARBA00022837"/>
    </source>
</evidence>
<evidence type="ECO:0000256" key="2">
    <source>
        <dbReference type="ARBA" id="ARBA00004251"/>
    </source>
</evidence>
<dbReference type="FunFam" id="2.60.40.60:FF:000018">
    <property type="entry name" value="Protocadherin gamma c3"/>
    <property type="match status" value="1"/>
</dbReference>
<feature type="domain" description="Cadherin" evidence="14">
    <location>
        <begin position="43"/>
        <end position="108"/>
    </location>
</feature>
<dbReference type="EMBL" id="BFAA01000095">
    <property type="protein sequence ID" value="GCB65918.1"/>
    <property type="molecule type" value="Genomic_DNA"/>
</dbReference>
<dbReference type="AlphaFoldDB" id="A0A401NYF3"/>
<dbReference type="PANTHER" id="PTHR24028">
    <property type="entry name" value="CADHERIN-87A"/>
    <property type="match status" value="1"/>
</dbReference>
<proteinExistence type="predicted"/>
<dbReference type="GO" id="GO:0005886">
    <property type="term" value="C:plasma membrane"/>
    <property type="evidence" value="ECO:0007669"/>
    <property type="project" value="UniProtKB-SubCell"/>
</dbReference>
<evidence type="ECO:0000259" key="14">
    <source>
        <dbReference type="PROSITE" id="PS50268"/>
    </source>
</evidence>
<evidence type="ECO:0000313" key="16">
    <source>
        <dbReference type="Proteomes" id="UP000288216"/>
    </source>
</evidence>
<feature type="domain" description="Cadherin" evidence="14">
    <location>
        <begin position="218"/>
        <end position="323"/>
    </location>
</feature>
<dbReference type="CDD" id="cd11304">
    <property type="entry name" value="Cadherin_repeat"/>
    <property type="match status" value="6"/>
</dbReference>
<feature type="domain" description="Cadherin" evidence="14">
    <location>
        <begin position="429"/>
        <end position="538"/>
    </location>
</feature>
<feature type="domain" description="Cadherin" evidence="14">
    <location>
        <begin position="545"/>
        <end position="650"/>
    </location>
</feature>
<dbReference type="PRINTS" id="PR00205">
    <property type="entry name" value="CADHERIN"/>
</dbReference>
<dbReference type="GO" id="GO:0007156">
    <property type="term" value="P:homophilic cell adhesion via plasma membrane adhesion molecules"/>
    <property type="evidence" value="ECO:0007669"/>
    <property type="project" value="InterPro"/>
</dbReference>
<keyword evidence="9 13" id="KW-1133">Transmembrane helix</keyword>
<comment type="caution">
    <text evidence="15">The sequence shown here is derived from an EMBL/GenBank/DDBJ whole genome shotgun (WGS) entry which is preliminary data.</text>
</comment>
<dbReference type="FunFam" id="2.60.40.60:FF:000129">
    <property type="entry name" value="protocadherin alpha-C2 isoform X1"/>
    <property type="match status" value="1"/>
</dbReference>
<evidence type="ECO:0000256" key="9">
    <source>
        <dbReference type="ARBA" id="ARBA00022989"/>
    </source>
</evidence>
<dbReference type="Pfam" id="PF16492">
    <property type="entry name" value="Cadherin_C_2"/>
    <property type="match status" value="1"/>
</dbReference>
<evidence type="ECO:0000256" key="4">
    <source>
        <dbReference type="ARBA" id="ARBA00022692"/>
    </source>
</evidence>
<evidence type="ECO:0000256" key="1">
    <source>
        <dbReference type="ARBA" id="ARBA00003436"/>
    </source>
</evidence>
<keyword evidence="4 13" id="KW-0812">Transmembrane</keyword>
<evidence type="ECO:0000256" key="3">
    <source>
        <dbReference type="ARBA" id="ARBA00022475"/>
    </source>
</evidence>
<feature type="transmembrane region" description="Helical" evidence="13">
    <location>
        <begin position="665"/>
        <end position="688"/>
    </location>
</feature>
<evidence type="ECO:0000256" key="12">
    <source>
        <dbReference type="PROSITE-ProRule" id="PRU00043"/>
    </source>
</evidence>
<accession>A0A401NYF3</accession>
<dbReference type="Proteomes" id="UP000288216">
    <property type="component" value="Unassembled WGS sequence"/>
</dbReference>
<keyword evidence="16" id="KW-1185">Reference proteome</keyword>
<sequence>MVIGQTRYSVIEELDVGSFVGNVAEDLSISIPGFSSRKPQLLSDEGNRYFEVNIENGVLYVHEIIDREELCMESSPCSVPLELLLENPFDSFSIEVEIIDKNDNSPNFAENRFALSLSELVAAGTRFPLESAHDPDIGSNTISTYQLSLNEYFSLKMSTRNDGRKIAELLLEKQLDREERSFFHLILIALDGGSPQRSGTIDIIVTVTDVNDNAPIFEREIYSSSVLENATNGTLVTKLHAFDLDEGTNADFKYSFSNYASKRVRKLFNMDAETGEIRVQGLLDYEKSDVYELDVQAVDNAPNVGHAKVVVTLVDVNDNVPEIKLTSVTKLIPEDAAPGHVIAVFGVIDLDSGDNGQVQCQIAAGVPFKLQTSLSNHYKLVTSGELDREKAARYTISILAWDDGSPSLSAKQIIVVSLSDINDNVPQFTQSSYNVYLMENNTPGASISSVTASDPDLGKNGDISYSILEDTMQNATAPVYFTIHSESGIIFPLRSFDHEQLKIMQITVQAQDGGSASLSSTAIVNIIILDQNDNPPRIISPPRRNRSAALVIIPTSIYPGYLITKVIANDPDSGQNARLSYEMIDATDRSLFFVGHYSGEIKATRSFIEQDSRTQNLVILVKDNGEPSLSSSVTILLSRPVNRTDNPPGHKAHITHTEYFSDLNIYFIAIFSSTSVIFLAIIILLVALKRKQDPHNTIYHRPATDCCCMRRNSGDVFNPAPNKSLNYYGAAQALSASQAYNYTISLTPESSRSDFLFLKACPPTLPLSDSGINTNAN</sequence>
<organism evidence="15 16">
    <name type="scientific">Scyliorhinus torazame</name>
    <name type="common">Cloudy catshark</name>
    <name type="synonym">Catulus torazame</name>
    <dbReference type="NCBI Taxonomy" id="75743"/>
    <lineage>
        <taxon>Eukaryota</taxon>
        <taxon>Metazoa</taxon>
        <taxon>Chordata</taxon>
        <taxon>Craniata</taxon>
        <taxon>Vertebrata</taxon>
        <taxon>Chondrichthyes</taxon>
        <taxon>Elasmobranchii</taxon>
        <taxon>Galeomorphii</taxon>
        <taxon>Galeoidea</taxon>
        <taxon>Carcharhiniformes</taxon>
        <taxon>Scyliorhinidae</taxon>
        <taxon>Scyliorhinus</taxon>
    </lineage>
</organism>
<dbReference type="SUPFAM" id="SSF49313">
    <property type="entry name" value="Cadherin-like"/>
    <property type="match status" value="6"/>
</dbReference>
<dbReference type="FunFam" id="2.60.40.60:FF:000006">
    <property type="entry name" value="Protocadherin alpha 2"/>
    <property type="match status" value="1"/>
</dbReference>
<dbReference type="FunFam" id="2.60.40.60:FF:000004">
    <property type="entry name" value="Protocadherin 1 gamma 2"/>
    <property type="match status" value="1"/>
</dbReference>
<dbReference type="InterPro" id="IPR050174">
    <property type="entry name" value="Protocadherin/Cadherin-CA"/>
</dbReference>
<dbReference type="OrthoDB" id="6252479at2759"/>
<keyword evidence="11" id="KW-0325">Glycoprotein</keyword>
<reference evidence="15 16" key="1">
    <citation type="journal article" date="2018" name="Nat. Ecol. Evol.">
        <title>Shark genomes provide insights into elasmobranch evolution and the origin of vertebrates.</title>
        <authorList>
            <person name="Hara Y"/>
            <person name="Yamaguchi K"/>
            <person name="Onimaru K"/>
            <person name="Kadota M"/>
            <person name="Koyanagi M"/>
            <person name="Keeley SD"/>
            <person name="Tatsumi K"/>
            <person name="Tanaka K"/>
            <person name="Motone F"/>
            <person name="Kageyama Y"/>
            <person name="Nozu R"/>
            <person name="Adachi N"/>
            <person name="Nishimura O"/>
            <person name="Nakagawa R"/>
            <person name="Tanegashima C"/>
            <person name="Kiyatake I"/>
            <person name="Matsumoto R"/>
            <person name="Murakumo K"/>
            <person name="Nishida K"/>
            <person name="Terakita A"/>
            <person name="Kuratani S"/>
            <person name="Sato K"/>
            <person name="Hyodo S Kuraku.S."/>
        </authorList>
    </citation>
    <scope>NUCLEOTIDE SEQUENCE [LARGE SCALE GENOMIC DNA]</scope>
</reference>
<dbReference type="FunFam" id="2.60.40.60:FF:000002">
    <property type="entry name" value="Protocadherin alpha 2"/>
    <property type="match status" value="1"/>
</dbReference>
<dbReference type="GO" id="GO:0005509">
    <property type="term" value="F:calcium ion binding"/>
    <property type="evidence" value="ECO:0007669"/>
    <property type="project" value="UniProtKB-UniRule"/>
</dbReference>
<comment type="subcellular location">
    <subcellularLocation>
        <location evidence="2">Cell membrane</location>
        <topology evidence="2">Single-pass type I membrane protein</topology>
    </subcellularLocation>
</comment>
<dbReference type="InterPro" id="IPR013164">
    <property type="entry name" value="Cadherin_N"/>
</dbReference>
<protein>
    <recommendedName>
        <fullName evidence="14">Cadherin domain-containing protein</fullName>
    </recommendedName>
</protein>